<evidence type="ECO:0000256" key="1">
    <source>
        <dbReference type="SAM" id="SignalP"/>
    </source>
</evidence>
<reference evidence="3" key="1">
    <citation type="journal article" date="2019" name="Int. J. Syst. Evol. Microbiol.">
        <title>The Global Catalogue of Microorganisms (GCM) 10K type strain sequencing project: providing services to taxonomists for standard genome sequencing and annotation.</title>
        <authorList>
            <consortium name="The Broad Institute Genomics Platform"/>
            <consortium name="The Broad Institute Genome Sequencing Center for Infectious Disease"/>
            <person name="Wu L."/>
            <person name="Ma J."/>
        </authorList>
    </citation>
    <scope>NUCLEOTIDE SEQUENCE [LARGE SCALE GENOMIC DNA]</scope>
    <source>
        <strain evidence="3">JCM 18053</strain>
    </source>
</reference>
<organism evidence="2 3">
    <name type="scientific">Prosthecobacter algae</name>
    <dbReference type="NCBI Taxonomy" id="1144682"/>
    <lineage>
        <taxon>Bacteria</taxon>
        <taxon>Pseudomonadati</taxon>
        <taxon>Verrucomicrobiota</taxon>
        <taxon>Verrucomicrobiia</taxon>
        <taxon>Verrucomicrobiales</taxon>
        <taxon>Verrucomicrobiaceae</taxon>
        <taxon>Prosthecobacter</taxon>
    </lineage>
</organism>
<dbReference type="PROSITE" id="PS51257">
    <property type="entry name" value="PROKAR_LIPOPROTEIN"/>
    <property type="match status" value="1"/>
</dbReference>
<sequence length="104" mass="10750">MKSKLIRTSLLGLAAIGTLVLASCQAPSSAPTAAVSCDKCGTVHFKAPSTGYGPGNKGIVTLRDASRMSCPECENQVIAMMKTGSLTKHVCKSCGGALRHCTQH</sequence>
<evidence type="ECO:0000313" key="2">
    <source>
        <dbReference type="EMBL" id="GAA5141120.1"/>
    </source>
</evidence>
<name>A0ABP9P5E9_9BACT</name>
<feature type="chain" id="PRO_5045714763" evidence="1">
    <location>
        <begin position="23"/>
        <end position="104"/>
    </location>
</feature>
<dbReference type="Proteomes" id="UP001499852">
    <property type="component" value="Unassembled WGS sequence"/>
</dbReference>
<dbReference type="EMBL" id="BAABIA010000004">
    <property type="protein sequence ID" value="GAA5141120.1"/>
    <property type="molecule type" value="Genomic_DNA"/>
</dbReference>
<protein>
    <submittedName>
        <fullName evidence="2">Uncharacterized protein</fullName>
    </submittedName>
</protein>
<dbReference type="RefSeq" id="WP_345736692.1">
    <property type="nucleotide sequence ID" value="NZ_BAABIA010000004.1"/>
</dbReference>
<keyword evidence="3" id="KW-1185">Reference proteome</keyword>
<feature type="signal peptide" evidence="1">
    <location>
        <begin position="1"/>
        <end position="22"/>
    </location>
</feature>
<gene>
    <name evidence="2" type="ORF">GCM10023213_24840</name>
</gene>
<keyword evidence="1" id="KW-0732">Signal</keyword>
<comment type="caution">
    <text evidence="2">The sequence shown here is derived from an EMBL/GenBank/DDBJ whole genome shotgun (WGS) entry which is preliminary data.</text>
</comment>
<accession>A0ABP9P5E9</accession>
<evidence type="ECO:0000313" key="3">
    <source>
        <dbReference type="Proteomes" id="UP001499852"/>
    </source>
</evidence>
<proteinExistence type="predicted"/>